<protein>
    <submittedName>
        <fullName evidence="1 2">Uncharacterized protein</fullName>
    </submittedName>
</protein>
<reference evidence="2" key="3">
    <citation type="submission" date="2015-06" db="UniProtKB">
        <authorList>
            <consortium name="EnsemblMetazoa"/>
        </authorList>
    </citation>
    <scope>IDENTIFICATION</scope>
</reference>
<dbReference type="AlphaFoldDB" id="R7TUS4"/>
<proteinExistence type="predicted"/>
<dbReference type="HOGENOM" id="CLU_897871_0_0_1"/>
<keyword evidence="3" id="KW-1185">Reference proteome</keyword>
<reference evidence="1 3" key="2">
    <citation type="journal article" date="2013" name="Nature">
        <title>Insights into bilaterian evolution from three spiralian genomes.</title>
        <authorList>
            <person name="Simakov O."/>
            <person name="Marletaz F."/>
            <person name="Cho S.J."/>
            <person name="Edsinger-Gonzales E."/>
            <person name="Havlak P."/>
            <person name="Hellsten U."/>
            <person name="Kuo D.H."/>
            <person name="Larsson T."/>
            <person name="Lv J."/>
            <person name="Arendt D."/>
            <person name="Savage R."/>
            <person name="Osoegawa K."/>
            <person name="de Jong P."/>
            <person name="Grimwood J."/>
            <person name="Chapman J.A."/>
            <person name="Shapiro H."/>
            <person name="Aerts A."/>
            <person name="Otillar R.P."/>
            <person name="Terry A.Y."/>
            <person name="Boore J.L."/>
            <person name="Grigoriev I.V."/>
            <person name="Lindberg D.R."/>
            <person name="Seaver E.C."/>
            <person name="Weisblat D.A."/>
            <person name="Putnam N.H."/>
            <person name="Rokhsar D.S."/>
        </authorList>
    </citation>
    <scope>NUCLEOTIDE SEQUENCE</scope>
    <source>
        <strain evidence="1 3">I ESC-2004</strain>
    </source>
</reference>
<accession>R7TUS4</accession>
<dbReference type="Proteomes" id="UP000014760">
    <property type="component" value="Unassembled WGS sequence"/>
</dbReference>
<dbReference type="EMBL" id="AMQN01002166">
    <property type="status" value="NOT_ANNOTATED_CDS"/>
    <property type="molecule type" value="Genomic_DNA"/>
</dbReference>
<dbReference type="EMBL" id="KB308559">
    <property type="protein sequence ID" value="ELT97449.1"/>
    <property type="molecule type" value="Genomic_DNA"/>
</dbReference>
<organism evidence="1">
    <name type="scientific">Capitella teleta</name>
    <name type="common">Polychaete worm</name>
    <dbReference type="NCBI Taxonomy" id="283909"/>
    <lineage>
        <taxon>Eukaryota</taxon>
        <taxon>Metazoa</taxon>
        <taxon>Spiralia</taxon>
        <taxon>Lophotrochozoa</taxon>
        <taxon>Annelida</taxon>
        <taxon>Polychaeta</taxon>
        <taxon>Sedentaria</taxon>
        <taxon>Scolecida</taxon>
        <taxon>Capitellidae</taxon>
        <taxon>Capitella</taxon>
    </lineage>
</organism>
<evidence type="ECO:0000313" key="2">
    <source>
        <dbReference type="EnsemblMetazoa" id="CapteP193405"/>
    </source>
</evidence>
<gene>
    <name evidence="1" type="ORF">CAPTEDRAFT_193405</name>
</gene>
<evidence type="ECO:0000313" key="3">
    <source>
        <dbReference type="Proteomes" id="UP000014760"/>
    </source>
</evidence>
<sequence length="310" mass="35036">MTGDRKRHLRQFHDMTEEAACKCLQVSKDSGCRQCPICPKRVKNIYQHCRDVHKTSLSNLQHPQPQENNAGVTMSLLSEEALSAFKAWLCTVDGTKLSQKTSSMYGTCIRKISMGACKAASTFKRWHASLRKDRQEQKINVIAKSQSSVPRVAEAMKNYETSQFRMLIVREYMYNIFSTRNTDVTASDASDTASDVLDESVCRFNLVLALTSLYIDSVVPPTPPRCSNASAKNPNCLPPRTCANVATWKKSDIPLLLEKFGDHVRNPEKLSVKIIRVSDVYQYLIKEGSFTEKQVMNKLQWLKKSSSDLL</sequence>
<name>R7TUS4_CAPTE</name>
<evidence type="ECO:0000313" key="1">
    <source>
        <dbReference type="EMBL" id="ELT97449.1"/>
    </source>
</evidence>
<dbReference type="EnsemblMetazoa" id="CapteT193405">
    <property type="protein sequence ID" value="CapteP193405"/>
    <property type="gene ID" value="CapteG193405"/>
</dbReference>
<reference evidence="3" key="1">
    <citation type="submission" date="2012-12" db="EMBL/GenBank/DDBJ databases">
        <authorList>
            <person name="Hellsten U."/>
            <person name="Grimwood J."/>
            <person name="Chapman J.A."/>
            <person name="Shapiro H."/>
            <person name="Aerts A."/>
            <person name="Otillar R.P."/>
            <person name="Terry A.Y."/>
            <person name="Boore J.L."/>
            <person name="Simakov O."/>
            <person name="Marletaz F."/>
            <person name="Cho S.-J."/>
            <person name="Edsinger-Gonzales E."/>
            <person name="Havlak P."/>
            <person name="Kuo D.-H."/>
            <person name="Larsson T."/>
            <person name="Lv J."/>
            <person name="Arendt D."/>
            <person name="Savage R."/>
            <person name="Osoegawa K."/>
            <person name="de Jong P."/>
            <person name="Lindberg D.R."/>
            <person name="Seaver E.C."/>
            <person name="Weisblat D.A."/>
            <person name="Putnam N.H."/>
            <person name="Grigoriev I.V."/>
            <person name="Rokhsar D.S."/>
        </authorList>
    </citation>
    <scope>NUCLEOTIDE SEQUENCE</scope>
    <source>
        <strain evidence="3">I ESC-2004</strain>
    </source>
</reference>